<dbReference type="STRING" id="1817895.AUJ95_03775"/>
<dbReference type="PANTHER" id="PTHR13420:SF7">
    <property type="entry name" value="UPF0235 PROTEIN C15ORF40"/>
    <property type="match status" value="1"/>
</dbReference>
<dbReference type="AlphaFoldDB" id="A0A1J5DYL3"/>
<dbReference type="Proteomes" id="UP000183085">
    <property type="component" value="Unassembled WGS sequence"/>
</dbReference>
<evidence type="ECO:0000256" key="1">
    <source>
        <dbReference type="ARBA" id="ARBA00010364"/>
    </source>
</evidence>
<gene>
    <name evidence="3" type="ORF">AUJ95_03775</name>
</gene>
<protein>
    <recommendedName>
        <fullName evidence="2">UPF0235 protein AUJ95_03775</fullName>
    </recommendedName>
</protein>
<dbReference type="NCBIfam" id="TIGR00251">
    <property type="entry name" value="DUF167 family protein"/>
    <property type="match status" value="1"/>
</dbReference>
<dbReference type="EMBL" id="MNYI01000093">
    <property type="protein sequence ID" value="OIP41149.1"/>
    <property type="molecule type" value="Genomic_DNA"/>
</dbReference>
<dbReference type="GO" id="GO:0005737">
    <property type="term" value="C:cytoplasm"/>
    <property type="evidence" value="ECO:0007669"/>
    <property type="project" value="TreeGrafter"/>
</dbReference>
<dbReference type="Pfam" id="PF02594">
    <property type="entry name" value="DUF167"/>
    <property type="match status" value="1"/>
</dbReference>
<dbReference type="HAMAP" id="MF_00634">
    <property type="entry name" value="UPF0235"/>
    <property type="match status" value="1"/>
</dbReference>
<organism evidence="3 4">
    <name type="scientific">Candidatus Desantisbacteria bacterium CG2_30_40_21</name>
    <dbReference type="NCBI Taxonomy" id="1817895"/>
    <lineage>
        <taxon>Bacteria</taxon>
        <taxon>Candidatus Desantisiibacteriota</taxon>
    </lineage>
</organism>
<reference evidence="3 4" key="1">
    <citation type="journal article" date="2016" name="Environ. Microbiol.">
        <title>Genomic resolution of a cold subsurface aquifer community provides metabolic insights for novel microbes adapted to high CO concentrations.</title>
        <authorList>
            <person name="Probst A.J."/>
            <person name="Castelle C.J."/>
            <person name="Singh A."/>
            <person name="Brown C.T."/>
            <person name="Anantharaman K."/>
            <person name="Sharon I."/>
            <person name="Hug L.A."/>
            <person name="Burstein D."/>
            <person name="Emerson J.B."/>
            <person name="Thomas B.C."/>
            <person name="Banfield J.F."/>
        </authorList>
    </citation>
    <scope>NUCLEOTIDE SEQUENCE [LARGE SCALE GENOMIC DNA]</scope>
    <source>
        <strain evidence="3">CG2_30_40_21</strain>
    </source>
</reference>
<dbReference type="SUPFAM" id="SSF69786">
    <property type="entry name" value="YggU-like"/>
    <property type="match status" value="1"/>
</dbReference>
<evidence type="ECO:0000313" key="4">
    <source>
        <dbReference type="Proteomes" id="UP000183085"/>
    </source>
</evidence>
<proteinExistence type="inferred from homology"/>
<dbReference type="SMART" id="SM01152">
    <property type="entry name" value="DUF167"/>
    <property type="match status" value="1"/>
</dbReference>
<comment type="caution">
    <text evidence="3">The sequence shown here is derived from an EMBL/GenBank/DDBJ whole genome shotgun (WGS) entry which is preliminary data.</text>
</comment>
<dbReference type="Gene3D" id="3.30.1200.10">
    <property type="entry name" value="YggU-like"/>
    <property type="match status" value="1"/>
</dbReference>
<dbReference type="PANTHER" id="PTHR13420">
    <property type="entry name" value="UPF0235 PROTEIN C15ORF40"/>
    <property type="match status" value="1"/>
</dbReference>
<evidence type="ECO:0000256" key="2">
    <source>
        <dbReference type="HAMAP-Rule" id="MF_00634"/>
    </source>
</evidence>
<accession>A0A1J5DYL3</accession>
<dbReference type="InterPro" id="IPR003746">
    <property type="entry name" value="DUF167"/>
</dbReference>
<dbReference type="InterPro" id="IPR036591">
    <property type="entry name" value="YggU-like_sf"/>
</dbReference>
<evidence type="ECO:0000313" key="3">
    <source>
        <dbReference type="EMBL" id="OIP41149.1"/>
    </source>
</evidence>
<name>A0A1J5DYL3_9BACT</name>
<sequence>MKTLYLNIKLQPSASKNEIVGQEGQFIRVRVQSPPVDGKANKALINLLAKELGVKKAQVSIISGQTSRMKRVQVQVEDGA</sequence>
<comment type="similarity">
    <text evidence="1 2">Belongs to the UPF0235 family.</text>
</comment>